<dbReference type="EMBL" id="VFEQ01000003">
    <property type="protein sequence ID" value="TWR61728.1"/>
    <property type="molecule type" value="Genomic_DNA"/>
</dbReference>
<evidence type="ECO:0000313" key="2">
    <source>
        <dbReference type="EMBL" id="TWR61728.1"/>
    </source>
</evidence>
<feature type="domain" description="Dermonecrotic toxin N-terminal" evidence="1">
    <location>
        <begin position="478"/>
        <end position="576"/>
    </location>
</feature>
<feature type="domain" description="Dermonecrotic toxin N-terminal" evidence="1">
    <location>
        <begin position="729"/>
        <end position="994"/>
    </location>
</feature>
<comment type="caution">
    <text evidence="2">The sequence shown here is derived from an EMBL/GenBank/DDBJ whole genome shotgun (WGS) entry which is preliminary data.</text>
</comment>
<sequence>MSTVTDNQLDPIRAGLTRRINATAQPSRVINELHNAGLRCEVTAKGLGQLLDRAPRIGSIIRQALRDAFGVDPDTQLLKVPLALEGMPHTRDLVEASLGLLAARQQTPPAPVPDDRAGQALSQALGPDWPGRFDTVMARYWDGLAADSWRSRRARWHELYQAFLASQAVLAHGVFELSDHGLDMVQSLLDAPTAEARQRAGGDWASLNVSSLYWPLKGATPVALSGGLHLYRAGQRHQRQVIFLPGLAQGFHEFGSLVQLQEALPALVSRYLDGWWQRLPLRQRHAVPDLFVAEFPGFSLQPADPIEDDALQQAADALLATQWQNEWDTVAQVNLALLFPRDAIRGTHGSLVERLRTVERQRRQLIPLRPSLHRALETLLGWDAHRCRDHIHFASLARELPKGACEQTVARYEQGLLALLDPADASQETPAWAQMQVLHQQWQTHQSQALAMLEAHEASLGDLDFWSRKVAGQPPRGVLLLRARRGALESEARLQCHLKLISEGQQQQVAQGMVKPGATWVTGVVIEHQRLLGALVICTAEAVQQPVMLYVPGRQGGLQAFASLARLSEALSASFKAIDRSPLWDCLHRTQRSAVLAKVRALKVDEPVSVEYPQIDGDGLLLAIKEQIKGFNQLDHLLAAGEPVFSEVSDPSFARLALADEAVNSLQVPPCEAFEQALASVQLLRLAAAERKRLPAWLETAQAWPRKRYRRLQASSLRSWQALESGVFERLPALTVFARDALIKRLQDDGFYPGLDIDQPLLDMPDDVSAHWVGHPERAVGESGAKIVVSQERQTYSLLQLALHNLDAKAPWARWRLQKAHYLQPAWKDRLSPDYLLATLSRLDLAQRYAQQIRQAFYGDPHSDDPQTLRPALLRAFKQAAQWHLFSAANSGLSAPGQRLFALALAAQSRADLERDGHSVQLCTVRLEALTLPAPRHIAGVVVIIDEVDDRCVLYWPDSPEQPSITEYSGLAEARTALIGLASTPGAKAALAQGVAPGWEADGLAGYPNDLRVEVGWMEGLLRYALGSDVFHLARWFNRSRVFPAKDLSAIEAEIDEQRTHSPDNWLGITPTEGNHLLELLAHSRVLTAQRQAYSQCNSDDELKVYRAWRLGEQADTRWRGLLSFVPVLGLGIKLYEVLLAARRLHQQHSPEGIFELVTSVHMFVLEVAMTLLPVRGSRAGAKPQAPNMSRVLQRLHRQQHLAAGGSFFMRTSLPAKRFKGLEGYRSPSAAGDGIALGGRNKGSYLKDGEQFVVDGRDHYPVYRRPGESALRLKNRQRPGENEWLLQIDEPRQWLLGADAPEPQPGPSTALFRPWEGPAPGTFWAVRSRPTAERVRSQPVLTESYWQAWGHEVPGVSPQVLSASKRLYRVYGEAPFDAVKLGENYFEIVPGGLHAPHDVIFVKSPRALAHNAMDDLDRWLGVSLGEQPIPFVYGADGRWTPHQPLFNRPLAESVGAVFPGLTQGSRRFAVQRLVEVADSSRSMTATRLLNLRTTLDDWLPAVPRAAGYTDDLLKMLRPIELEGKFSVNISVDGLGPGFERVDFLVPFRLEPRLLDKRTAPASSKIIVAQNAVRQVLERQGFHLETVPKGNRGDLNNFIVTHPKSNNVYFILTRWTDSSSIPLSSNRILQLSDVWFDRKLASRGSQRSVQYETVKKAIKERRLVRLVGGIQQDTRGSTFTVFFSRVAGLD</sequence>
<evidence type="ECO:0000313" key="3">
    <source>
        <dbReference type="Proteomes" id="UP000316123"/>
    </source>
</evidence>
<gene>
    <name evidence="2" type="ORF">FIV41_06910</name>
</gene>
<organism evidence="2 3">
    <name type="scientific">Pseudomonas marginalis</name>
    <name type="common">Pseudomonas panacis</name>
    <dbReference type="NCBI Taxonomy" id="298"/>
    <lineage>
        <taxon>Bacteria</taxon>
        <taxon>Pseudomonadati</taxon>
        <taxon>Pseudomonadota</taxon>
        <taxon>Gammaproteobacteria</taxon>
        <taxon>Pseudomonadales</taxon>
        <taxon>Pseudomonadaceae</taxon>
        <taxon>Pseudomonas</taxon>
    </lineage>
</organism>
<name>A0A9X9FZ71_PSEMA</name>
<dbReference type="Pfam" id="PF20178">
    <property type="entry name" value="ToxA_N"/>
    <property type="match status" value="2"/>
</dbReference>
<dbReference type="RefSeq" id="WP_074847390.1">
    <property type="nucleotide sequence ID" value="NZ_FNSU01000003.1"/>
</dbReference>
<dbReference type="OrthoDB" id="7033233at2"/>
<dbReference type="Proteomes" id="UP000316123">
    <property type="component" value="Unassembled WGS sequence"/>
</dbReference>
<dbReference type="InterPro" id="IPR046673">
    <property type="entry name" value="ToxA_N"/>
</dbReference>
<evidence type="ECO:0000259" key="1">
    <source>
        <dbReference type="Pfam" id="PF20178"/>
    </source>
</evidence>
<protein>
    <recommendedName>
        <fullName evidence="1">Dermonecrotic toxin N-terminal domain-containing protein</fullName>
    </recommendedName>
</protein>
<reference evidence="2 3" key="1">
    <citation type="submission" date="2019-06" db="EMBL/GenBank/DDBJ databases">
        <title>Pseudomonas bimorpha sp. nov. isolated from bovine raw milk and skim milk concentrate.</title>
        <authorList>
            <person name="Hofmann K."/>
            <person name="Huptas C."/>
            <person name="Doll E."/>
            <person name="Scherer S."/>
            <person name="Wenning M."/>
        </authorList>
    </citation>
    <scope>NUCLEOTIDE SEQUENCE [LARGE SCALE GENOMIC DNA]</scope>
    <source>
        <strain evidence="2 3">DSM 13124</strain>
    </source>
</reference>
<accession>A0A9X9FZ71</accession>
<proteinExistence type="predicted"/>